<dbReference type="GO" id="GO:0003688">
    <property type="term" value="F:DNA replication origin binding"/>
    <property type="evidence" value="ECO:0007669"/>
    <property type="project" value="TreeGrafter"/>
</dbReference>
<accession>A0A8D2DW92</accession>
<evidence type="ECO:0000259" key="3">
    <source>
        <dbReference type="Pfam" id="PF13191"/>
    </source>
</evidence>
<evidence type="ECO:0000256" key="2">
    <source>
        <dbReference type="ARBA" id="ARBA00022705"/>
    </source>
</evidence>
<gene>
    <name evidence="4" type="primary">ORC5</name>
</gene>
<dbReference type="InterPro" id="IPR041664">
    <property type="entry name" value="AAA_16"/>
</dbReference>
<dbReference type="InterPro" id="IPR020796">
    <property type="entry name" value="ORC5"/>
</dbReference>
<dbReference type="Proteomes" id="UP000694564">
    <property type="component" value="Chromosome 8"/>
</dbReference>
<dbReference type="PANTHER" id="PTHR12705">
    <property type="entry name" value="ORIGIN RECOGNITION COMPLEX SUBUNIT 5"/>
    <property type="match status" value="1"/>
</dbReference>
<proteinExistence type="inferred from homology"/>
<keyword evidence="2" id="KW-0235">DNA replication</keyword>
<dbReference type="GO" id="GO:0005664">
    <property type="term" value="C:nuclear origin of replication recognition complex"/>
    <property type="evidence" value="ECO:0007669"/>
    <property type="project" value="TreeGrafter"/>
</dbReference>
<reference evidence="4" key="2">
    <citation type="submission" date="2025-09" db="UniProtKB">
        <authorList>
            <consortium name="Ensembl"/>
        </authorList>
    </citation>
    <scope>IDENTIFICATION</scope>
</reference>
<dbReference type="GO" id="GO:0006270">
    <property type="term" value="P:DNA replication initiation"/>
    <property type="evidence" value="ECO:0007669"/>
    <property type="project" value="TreeGrafter"/>
</dbReference>
<dbReference type="OrthoDB" id="365981at2759"/>
<keyword evidence="5" id="KW-1185">Reference proteome</keyword>
<dbReference type="Pfam" id="PF13191">
    <property type="entry name" value="AAA_16"/>
    <property type="match status" value="1"/>
</dbReference>
<dbReference type="AlphaFoldDB" id="A0A8D2DW92"/>
<name>A0A8D2DW92_SCIVU</name>
<dbReference type="Ensembl" id="ENSSVLT00005032843.1">
    <property type="protein sequence ID" value="ENSSVLP00005029573.1"/>
    <property type="gene ID" value="ENSSVLG00005023313.1"/>
</dbReference>
<dbReference type="InterPro" id="IPR027417">
    <property type="entry name" value="P-loop_NTPase"/>
</dbReference>
<dbReference type="Gene3D" id="3.40.50.300">
    <property type="entry name" value="P-loop containing nucleotide triphosphate hydrolases"/>
    <property type="match status" value="1"/>
</dbReference>
<evidence type="ECO:0000256" key="1">
    <source>
        <dbReference type="ARBA" id="ARBA00006269"/>
    </source>
</evidence>
<dbReference type="GeneTree" id="ENSGT00390000009380"/>
<comment type="similarity">
    <text evidence="1">Belongs to the ORC5 family.</text>
</comment>
<dbReference type="PANTHER" id="PTHR12705:SF0">
    <property type="entry name" value="ORIGIN RECOGNITION COMPLEX SUBUNIT 5"/>
    <property type="match status" value="1"/>
</dbReference>
<protein>
    <submittedName>
        <fullName evidence="4">Origin recognition complex subunit 5</fullName>
    </submittedName>
</protein>
<sequence length="67" mass="7833">MPHLENMVLCREPQVSTLQSLFGERHHFSFPSIFIYGHTASGKTYVTQTLLKTLEVQKYVLRIDCYE</sequence>
<reference evidence="4" key="1">
    <citation type="submission" date="2025-08" db="UniProtKB">
        <authorList>
            <consortium name="Ensembl"/>
        </authorList>
    </citation>
    <scope>IDENTIFICATION</scope>
</reference>
<feature type="domain" description="Orc1-like AAA ATPase" evidence="3">
    <location>
        <begin position="8"/>
        <end position="66"/>
    </location>
</feature>
<evidence type="ECO:0000313" key="5">
    <source>
        <dbReference type="Proteomes" id="UP000694564"/>
    </source>
</evidence>
<organism evidence="4 5">
    <name type="scientific">Sciurus vulgaris</name>
    <name type="common">Eurasian red squirrel</name>
    <dbReference type="NCBI Taxonomy" id="55149"/>
    <lineage>
        <taxon>Eukaryota</taxon>
        <taxon>Metazoa</taxon>
        <taxon>Chordata</taxon>
        <taxon>Craniata</taxon>
        <taxon>Vertebrata</taxon>
        <taxon>Euteleostomi</taxon>
        <taxon>Mammalia</taxon>
        <taxon>Eutheria</taxon>
        <taxon>Euarchontoglires</taxon>
        <taxon>Glires</taxon>
        <taxon>Rodentia</taxon>
        <taxon>Sciuromorpha</taxon>
        <taxon>Sciuridae</taxon>
        <taxon>Sciurinae</taxon>
        <taxon>Sciurini</taxon>
        <taxon>Sciurus</taxon>
    </lineage>
</organism>
<evidence type="ECO:0000313" key="4">
    <source>
        <dbReference type="Ensembl" id="ENSSVLP00005029573.1"/>
    </source>
</evidence>